<dbReference type="SUPFAM" id="SSF55486">
    <property type="entry name" value="Metalloproteases ('zincins'), catalytic domain"/>
    <property type="match status" value="1"/>
</dbReference>
<protein>
    <submittedName>
        <fullName evidence="1">Uncharacterized protein</fullName>
    </submittedName>
</protein>
<organism evidence="1 2">
    <name type="scientific">Amblyomma americanum</name>
    <name type="common">Lone star tick</name>
    <dbReference type="NCBI Taxonomy" id="6943"/>
    <lineage>
        <taxon>Eukaryota</taxon>
        <taxon>Metazoa</taxon>
        <taxon>Ecdysozoa</taxon>
        <taxon>Arthropoda</taxon>
        <taxon>Chelicerata</taxon>
        <taxon>Arachnida</taxon>
        <taxon>Acari</taxon>
        <taxon>Parasitiformes</taxon>
        <taxon>Ixodida</taxon>
        <taxon>Ixodoidea</taxon>
        <taxon>Ixodidae</taxon>
        <taxon>Amblyomminae</taxon>
        <taxon>Amblyomma</taxon>
    </lineage>
</organism>
<comment type="caution">
    <text evidence="1">The sequence shown here is derived from an EMBL/GenBank/DDBJ whole genome shotgun (WGS) entry which is preliminary data.</text>
</comment>
<sequence>MLDKVPLSVCNRRYICGAWVRRSWRPVYDDVWRKFLERIYDAVKSVQVPAAKQSPQEKAAAYVEACLGTLEASNLEGVRRVLAQGGITWPEEVPATRGRPDLLNGLLYMARKVFTPVFLDVSVGVLHGRRQRSVQIGRVVAEIGGASGHHRHNNIIREETHRMPTHYQSTSGITVDAASVDMVDEQNRQGLRTLAFTLDGHFESVQSQLRYQIASSYARQHFEATYEAFGGTFNQTRTSELFDDYFFMQKWLAGYHNAEGGRGTMMNASSLPSLTPSITETSWDTMLKRYFNASLVDLEGGLYIEDRRRFSALFDLHREFGEARSLALFGFLCIQALLPFTSRQLLESFQMADAESAVEYQRVYCLSTAYAGFRDVIYGLLRDETALLVVRRLADAIEAAFMEENREDFLQFSEPISGLNTSTGSVFRFFSGTKPETMKHVYPLCPDMTNDPLRNKIALYTHLEQTLPDVASSSPATSDGYNSFGYSREDVAAYSGFQLTPQHFYFPWLTPDVHLAALYGGLGTRLASVLFFGRVNARDDASSVYAQNDRCLLPVRSASQAVHTELQAAVVSLRIAWRAYAKASANLGVKDLLPLRTDVVLFAFNCWLLCGSNEGETLCNVPLRQSADFARVLNCSTKSSMNLPKRCSLLI</sequence>
<dbReference type="Gene3D" id="3.40.390.10">
    <property type="entry name" value="Collagenase (Catalytic Domain)"/>
    <property type="match status" value="1"/>
</dbReference>
<dbReference type="EMBL" id="JARKHS020018929">
    <property type="protein sequence ID" value="KAK8772046.1"/>
    <property type="molecule type" value="Genomic_DNA"/>
</dbReference>
<dbReference type="InterPro" id="IPR024079">
    <property type="entry name" value="MetalloPept_cat_dom_sf"/>
</dbReference>
<name>A0AAQ4EBD7_AMBAM</name>
<dbReference type="Proteomes" id="UP001321473">
    <property type="component" value="Unassembled WGS sequence"/>
</dbReference>
<proteinExistence type="predicted"/>
<evidence type="ECO:0000313" key="2">
    <source>
        <dbReference type="Proteomes" id="UP001321473"/>
    </source>
</evidence>
<accession>A0AAQ4EBD7</accession>
<keyword evidence="2" id="KW-1185">Reference proteome</keyword>
<evidence type="ECO:0000313" key="1">
    <source>
        <dbReference type="EMBL" id="KAK8772046.1"/>
    </source>
</evidence>
<reference evidence="1 2" key="1">
    <citation type="journal article" date="2023" name="Arcadia Sci">
        <title>De novo assembly of a long-read Amblyomma americanum tick genome.</title>
        <authorList>
            <person name="Chou S."/>
            <person name="Poskanzer K.E."/>
            <person name="Rollins M."/>
            <person name="Thuy-Boun P.S."/>
        </authorList>
    </citation>
    <scope>NUCLEOTIDE SEQUENCE [LARGE SCALE GENOMIC DNA]</scope>
    <source>
        <strain evidence="1">F_SG_1</strain>
        <tissue evidence="1">Salivary glands</tissue>
    </source>
</reference>
<gene>
    <name evidence="1" type="ORF">V5799_024711</name>
</gene>
<dbReference type="GO" id="GO:0008237">
    <property type="term" value="F:metallopeptidase activity"/>
    <property type="evidence" value="ECO:0007669"/>
    <property type="project" value="InterPro"/>
</dbReference>
<dbReference type="AlphaFoldDB" id="A0AAQ4EBD7"/>